<protein>
    <recommendedName>
        <fullName evidence="1">Stage VI sporulation protein D N-terminal domain-containing protein</fullName>
    </recommendedName>
</protein>
<organism evidence="2 3">
    <name type="scientific">Domibacillus mangrovi</name>
    <dbReference type="NCBI Taxonomy" id="1714354"/>
    <lineage>
        <taxon>Bacteria</taxon>
        <taxon>Bacillati</taxon>
        <taxon>Bacillota</taxon>
        <taxon>Bacilli</taxon>
        <taxon>Bacillales</taxon>
        <taxon>Bacillaceae</taxon>
        <taxon>Domibacillus</taxon>
    </lineage>
</organism>
<gene>
    <name evidence="2" type="ORF">BLL40_02215</name>
</gene>
<dbReference type="STRING" id="1714354.BLL40_02215"/>
<dbReference type="OrthoDB" id="2964987at2"/>
<dbReference type="AlphaFoldDB" id="A0A1Q5P7V7"/>
<dbReference type="EMBL" id="MRWQ01000001">
    <property type="protein sequence ID" value="OKL38258.1"/>
    <property type="molecule type" value="Genomic_DNA"/>
</dbReference>
<evidence type="ECO:0000259" key="1">
    <source>
        <dbReference type="Pfam" id="PF20918"/>
    </source>
</evidence>
<sequence>MDELFFVSIEEGVVFPDGENVEELLSISLDPQVTMDSNERGTALTGTIEVTGEYCIATEEEENIRQFFRHIPVHAFIPPDRQLADDTEIQIHSFDYDVQKPDRLVLTAELAVAVSLKEEETVFEFDSHANEEHEDHVEEASVEEPASIVEEASVQVQKGHTEEPSIFSWLEERSEHQAEWRFSIEPSGDVALISTQDEVPPQEE</sequence>
<dbReference type="RefSeq" id="WP_073710263.1">
    <property type="nucleotide sequence ID" value="NZ_MRWQ01000001.1"/>
</dbReference>
<dbReference type="Pfam" id="PF20918">
    <property type="entry name" value="SPOCS_spoVID-N"/>
    <property type="match status" value="1"/>
</dbReference>
<comment type="caution">
    <text evidence="2">The sequence shown here is derived from an EMBL/GenBank/DDBJ whole genome shotgun (WGS) entry which is preliminary data.</text>
</comment>
<reference evidence="2 3" key="1">
    <citation type="submission" date="2016-12" db="EMBL/GenBank/DDBJ databases">
        <title>Domibacillus sp. SAOS 44 whole genome sequencing.</title>
        <authorList>
            <person name="Verma A."/>
            <person name="Krishnamurthi S."/>
        </authorList>
    </citation>
    <scope>NUCLEOTIDE SEQUENCE [LARGE SCALE GENOMIC DNA]</scope>
    <source>
        <strain evidence="2 3">SAOS 44</strain>
    </source>
</reference>
<feature type="domain" description="Stage VI sporulation protein D N-terminal" evidence="1">
    <location>
        <begin position="7"/>
        <end position="112"/>
    </location>
</feature>
<accession>A0A1Q5P7V7</accession>
<evidence type="ECO:0000313" key="3">
    <source>
        <dbReference type="Proteomes" id="UP000186524"/>
    </source>
</evidence>
<dbReference type="InterPro" id="IPR048862">
    <property type="entry name" value="SPOCS_spoVID_N"/>
</dbReference>
<name>A0A1Q5P7V7_9BACI</name>
<dbReference type="Proteomes" id="UP000186524">
    <property type="component" value="Unassembled WGS sequence"/>
</dbReference>
<proteinExistence type="predicted"/>
<evidence type="ECO:0000313" key="2">
    <source>
        <dbReference type="EMBL" id="OKL38258.1"/>
    </source>
</evidence>
<keyword evidence="3" id="KW-1185">Reference proteome</keyword>